<dbReference type="EC" id="5.99.1.4" evidence="1"/>
<dbReference type="SUPFAM" id="SSF52833">
    <property type="entry name" value="Thioredoxin-like"/>
    <property type="match status" value="1"/>
</dbReference>
<evidence type="ECO:0000259" key="2">
    <source>
        <dbReference type="Pfam" id="PF01323"/>
    </source>
</evidence>
<dbReference type="InterPro" id="IPR001853">
    <property type="entry name" value="DSBA-like_thioredoxin_dom"/>
</dbReference>
<keyword evidence="4" id="KW-1185">Reference proteome</keyword>
<name>A0ABQ0WGS4_9GAMM</name>
<dbReference type="PIRSF" id="PIRSF006386">
    <property type="entry name" value="HCCAis_GSTk"/>
    <property type="match status" value="1"/>
</dbReference>
<dbReference type="RefSeq" id="WP_234987078.1">
    <property type="nucleotide sequence ID" value="NZ_BJXU01000119.1"/>
</dbReference>
<dbReference type="PANTHER" id="PTHR42943">
    <property type="entry name" value="GLUTATHIONE S-TRANSFERASE KAPPA"/>
    <property type="match status" value="1"/>
</dbReference>
<dbReference type="GO" id="GO:0016853">
    <property type="term" value="F:isomerase activity"/>
    <property type="evidence" value="ECO:0007669"/>
    <property type="project" value="UniProtKB-KW"/>
</dbReference>
<sequence>MPNQQQRDTIMSQQIECFFDVGSPASYLAWTQLPAIAARHSGQVIWKPMLLGAVFQATGNHSPVTIEAKRQYLLEDLQRFAHHYEVPFTLNPFFPINTLLLMRGAVAYQDTPHFQDYLTAIFTAIWVDEQDMRQPEVISTVLAKAGFEPEQVLERCSSPKIKERLRQVTDEAVQRGVFGAPTMFVGDEMFFGQDRLMFVEEALAATT</sequence>
<organism evidence="3 4">
    <name type="scientific">Halomonas cupida</name>
    <dbReference type="NCBI Taxonomy" id="44933"/>
    <lineage>
        <taxon>Bacteria</taxon>
        <taxon>Pseudomonadati</taxon>
        <taxon>Pseudomonadota</taxon>
        <taxon>Gammaproteobacteria</taxon>
        <taxon>Oceanospirillales</taxon>
        <taxon>Halomonadaceae</taxon>
        <taxon>Halomonas</taxon>
    </lineage>
</organism>
<comment type="caution">
    <text evidence="3">The sequence shown here is derived from an EMBL/GenBank/DDBJ whole genome shotgun (WGS) entry which is preliminary data.</text>
</comment>
<dbReference type="InterPro" id="IPR014440">
    <property type="entry name" value="HCCAis_GSTk"/>
</dbReference>
<proteinExistence type="inferred from homology"/>
<evidence type="ECO:0000313" key="3">
    <source>
        <dbReference type="EMBL" id="GEN24935.1"/>
    </source>
</evidence>
<feature type="domain" description="DSBA-like thioredoxin" evidence="2">
    <location>
        <begin position="14"/>
        <end position="204"/>
    </location>
</feature>
<accession>A0ABQ0WGS4</accession>
<evidence type="ECO:0000256" key="1">
    <source>
        <dbReference type="PIRNR" id="PIRNR006386"/>
    </source>
</evidence>
<dbReference type="CDD" id="cd03022">
    <property type="entry name" value="DsbA_HCCA_Iso"/>
    <property type="match status" value="1"/>
</dbReference>
<gene>
    <name evidence="3" type="ORF">HCU01_28840</name>
</gene>
<evidence type="ECO:0000313" key="4">
    <source>
        <dbReference type="Proteomes" id="UP000321726"/>
    </source>
</evidence>
<comment type="similarity">
    <text evidence="1">Belongs to the GST superfamily. NadH family.</text>
</comment>
<dbReference type="Gene3D" id="3.40.30.10">
    <property type="entry name" value="Glutaredoxin"/>
    <property type="match status" value="1"/>
</dbReference>
<dbReference type="Pfam" id="PF01323">
    <property type="entry name" value="DSBA"/>
    <property type="match status" value="1"/>
</dbReference>
<reference evidence="3 4" key="1">
    <citation type="submission" date="2019-07" db="EMBL/GenBank/DDBJ databases">
        <title>Whole genome shotgun sequence of Halomonas cupida NBRC 102219.</title>
        <authorList>
            <person name="Hosoyama A."/>
            <person name="Uohara A."/>
            <person name="Ohji S."/>
            <person name="Ichikawa N."/>
        </authorList>
    </citation>
    <scope>NUCLEOTIDE SEQUENCE [LARGE SCALE GENOMIC DNA]</scope>
    <source>
        <strain evidence="3 4">NBRC 102219</strain>
    </source>
</reference>
<dbReference type="InterPro" id="IPR044087">
    <property type="entry name" value="NahD-like"/>
</dbReference>
<dbReference type="EMBL" id="BJXU01000119">
    <property type="protein sequence ID" value="GEN24935.1"/>
    <property type="molecule type" value="Genomic_DNA"/>
</dbReference>
<comment type="catalytic activity">
    <reaction evidence="1">
        <text>2-hydroxychromene-2-carboxylate = (3E)-4-(2-hydroxyphenyl)-2-oxobut-3-enoate</text>
        <dbReference type="Rhea" id="RHEA:27401"/>
        <dbReference type="ChEBI" id="CHEBI:59350"/>
        <dbReference type="ChEBI" id="CHEBI:59353"/>
        <dbReference type="EC" id="5.99.1.4"/>
    </reaction>
</comment>
<dbReference type="InterPro" id="IPR051924">
    <property type="entry name" value="GST_Kappa/NadH"/>
</dbReference>
<dbReference type="Proteomes" id="UP000321726">
    <property type="component" value="Unassembled WGS sequence"/>
</dbReference>
<dbReference type="InterPro" id="IPR036249">
    <property type="entry name" value="Thioredoxin-like_sf"/>
</dbReference>
<keyword evidence="1 3" id="KW-0413">Isomerase</keyword>
<protein>
    <recommendedName>
        <fullName evidence="1">2-hydroxychromene-2-carboxylate isomerase</fullName>
        <ecNumber evidence="1">5.99.1.4</ecNumber>
    </recommendedName>
</protein>
<dbReference type="PANTHER" id="PTHR42943:SF2">
    <property type="entry name" value="GLUTATHIONE S-TRANSFERASE KAPPA 1"/>
    <property type="match status" value="1"/>
</dbReference>